<dbReference type="SUPFAM" id="SSF48008">
    <property type="entry name" value="GntR ligand-binding domain-like"/>
    <property type="match status" value="1"/>
</dbReference>
<dbReference type="EMBL" id="NRRE01000026">
    <property type="protein sequence ID" value="MBK1697890.1"/>
    <property type="molecule type" value="Genomic_DNA"/>
</dbReference>
<keyword evidence="7" id="KW-1185">Reference proteome</keyword>
<dbReference type="GO" id="GO:0003677">
    <property type="term" value="F:DNA binding"/>
    <property type="evidence" value="ECO:0007669"/>
    <property type="project" value="UniProtKB-KW"/>
</dbReference>
<keyword evidence="3" id="KW-0804">Transcription</keyword>
<dbReference type="PANTHER" id="PTHR43537:SF49">
    <property type="entry name" value="TRANSCRIPTIONAL REGULATORY PROTEIN"/>
    <property type="match status" value="1"/>
</dbReference>
<dbReference type="SMART" id="SM00895">
    <property type="entry name" value="FCD"/>
    <property type="match status" value="1"/>
</dbReference>
<dbReference type="InterPro" id="IPR011711">
    <property type="entry name" value="GntR_C"/>
</dbReference>
<sequence>MVPDRTAHNANVQDKPATAPRGRKPRLADRLRCQLEEEIATGQLAGGTRLDEAGLAKRFGVSRTPVREALSSLASAGLVETRPRQGAVVAGLSLSDLIQMFEVMAELEALCTRLAARRMTEAERTQLEQTLQACIDAADPARPNDYYDANLAFHEAIYAGSHNAYLAEQTRQLRNRLQPYRRTQLAGLGRIETSCREHAEIVDAIRQADAISAEGAMRRHVTIQADTFAELAAHSPEQRTAVDSA</sequence>
<dbReference type="Pfam" id="PF07729">
    <property type="entry name" value="FCD"/>
    <property type="match status" value="1"/>
</dbReference>
<accession>A0A934QK20</accession>
<evidence type="ECO:0000313" key="7">
    <source>
        <dbReference type="Proteomes" id="UP000778970"/>
    </source>
</evidence>
<dbReference type="SUPFAM" id="SSF46785">
    <property type="entry name" value="Winged helix' DNA-binding domain"/>
    <property type="match status" value="1"/>
</dbReference>
<evidence type="ECO:0000256" key="4">
    <source>
        <dbReference type="SAM" id="MobiDB-lite"/>
    </source>
</evidence>
<dbReference type="InterPro" id="IPR000524">
    <property type="entry name" value="Tscrpt_reg_HTH_GntR"/>
</dbReference>
<dbReference type="InterPro" id="IPR036390">
    <property type="entry name" value="WH_DNA-bd_sf"/>
</dbReference>
<organism evidence="6 7">
    <name type="scientific">Rhodovibrio salinarum</name>
    <dbReference type="NCBI Taxonomy" id="1087"/>
    <lineage>
        <taxon>Bacteria</taxon>
        <taxon>Pseudomonadati</taxon>
        <taxon>Pseudomonadota</taxon>
        <taxon>Alphaproteobacteria</taxon>
        <taxon>Rhodospirillales</taxon>
        <taxon>Rhodovibrionaceae</taxon>
        <taxon>Rhodovibrio</taxon>
    </lineage>
</organism>
<dbReference type="CDD" id="cd07377">
    <property type="entry name" value="WHTH_GntR"/>
    <property type="match status" value="1"/>
</dbReference>
<evidence type="ECO:0000256" key="2">
    <source>
        <dbReference type="ARBA" id="ARBA00023125"/>
    </source>
</evidence>
<dbReference type="InterPro" id="IPR036388">
    <property type="entry name" value="WH-like_DNA-bd_sf"/>
</dbReference>
<gene>
    <name evidence="6" type="ORF">CKO21_11620</name>
</gene>
<reference evidence="6" key="2">
    <citation type="journal article" date="2020" name="Microorganisms">
        <title>Osmotic Adaptation and Compatible Solute Biosynthesis of Phototrophic Bacteria as Revealed from Genome Analyses.</title>
        <authorList>
            <person name="Imhoff J.F."/>
            <person name="Rahn T."/>
            <person name="Kunzel S."/>
            <person name="Keller A."/>
            <person name="Neulinger S.C."/>
        </authorList>
    </citation>
    <scope>NUCLEOTIDE SEQUENCE</scope>
    <source>
        <strain evidence="6">DSM 9154</strain>
    </source>
</reference>
<dbReference type="GO" id="GO:0003700">
    <property type="term" value="F:DNA-binding transcription factor activity"/>
    <property type="evidence" value="ECO:0007669"/>
    <property type="project" value="InterPro"/>
</dbReference>
<evidence type="ECO:0000259" key="5">
    <source>
        <dbReference type="PROSITE" id="PS50949"/>
    </source>
</evidence>
<dbReference type="PROSITE" id="PS50949">
    <property type="entry name" value="HTH_GNTR"/>
    <property type="match status" value="1"/>
</dbReference>
<evidence type="ECO:0000256" key="1">
    <source>
        <dbReference type="ARBA" id="ARBA00023015"/>
    </source>
</evidence>
<dbReference type="PRINTS" id="PR00035">
    <property type="entry name" value="HTHGNTR"/>
</dbReference>
<keyword evidence="2" id="KW-0238">DNA-binding</keyword>
<dbReference type="AlphaFoldDB" id="A0A934QK20"/>
<feature type="region of interest" description="Disordered" evidence="4">
    <location>
        <begin position="1"/>
        <end position="26"/>
    </location>
</feature>
<evidence type="ECO:0000256" key="3">
    <source>
        <dbReference type="ARBA" id="ARBA00023163"/>
    </source>
</evidence>
<comment type="caution">
    <text evidence="6">The sequence shown here is derived from an EMBL/GenBank/DDBJ whole genome shotgun (WGS) entry which is preliminary data.</text>
</comment>
<protein>
    <submittedName>
        <fullName evidence="6">GntR family transcriptional regulator</fullName>
    </submittedName>
</protein>
<proteinExistence type="predicted"/>
<keyword evidence="1" id="KW-0805">Transcription regulation</keyword>
<dbReference type="SMART" id="SM00345">
    <property type="entry name" value="HTH_GNTR"/>
    <property type="match status" value="1"/>
</dbReference>
<reference evidence="6" key="1">
    <citation type="submission" date="2017-08" db="EMBL/GenBank/DDBJ databases">
        <authorList>
            <person name="Imhoff J.F."/>
            <person name="Rahn T."/>
            <person name="Kuenzel S."/>
            <person name="Neulinger S.C."/>
        </authorList>
    </citation>
    <scope>NUCLEOTIDE SEQUENCE</scope>
    <source>
        <strain evidence="6">DSM 9154</strain>
    </source>
</reference>
<evidence type="ECO:0000313" key="6">
    <source>
        <dbReference type="EMBL" id="MBK1697890.1"/>
    </source>
</evidence>
<feature type="domain" description="HTH gntR-type" evidence="5">
    <location>
        <begin position="25"/>
        <end position="92"/>
    </location>
</feature>
<dbReference type="Gene3D" id="1.10.10.10">
    <property type="entry name" value="Winged helix-like DNA-binding domain superfamily/Winged helix DNA-binding domain"/>
    <property type="match status" value="1"/>
</dbReference>
<dbReference type="InterPro" id="IPR008920">
    <property type="entry name" value="TF_FadR/GntR_C"/>
</dbReference>
<dbReference type="PANTHER" id="PTHR43537">
    <property type="entry name" value="TRANSCRIPTIONAL REGULATOR, GNTR FAMILY"/>
    <property type="match status" value="1"/>
</dbReference>
<dbReference type="Gene3D" id="1.20.120.530">
    <property type="entry name" value="GntR ligand-binding domain-like"/>
    <property type="match status" value="1"/>
</dbReference>
<name>A0A934QK20_9PROT</name>
<dbReference type="Proteomes" id="UP000778970">
    <property type="component" value="Unassembled WGS sequence"/>
</dbReference>
<dbReference type="Pfam" id="PF00392">
    <property type="entry name" value="GntR"/>
    <property type="match status" value="1"/>
</dbReference>